<feature type="transmembrane region" description="Helical" evidence="1">
    <location>
        <begin position="108"/>
        <end position="129"/>
    </location>
</feature>
<evidence type="ECO:0000313" key="3">
    <source>
        <dbReference type="EMBL" id="SUM55918.1"/>
    </source>
</evidence>
<feature type="transmembrane region" description="Helical" evidence="1">
    <location>
        <begin position="31"/>
        <end position="50"/>
    </location>
</feature>
<keyword evidence="5" id="KW-1185">Reference proteome</keyword>
<gene>
    <name evidence="2" type="ORF">J3T88_04615</name>
    <name evidence="3" type="ORF">NCTC13834_02293</name>
</gene>
<dbReference type="Proteomes" id="UP000664081">
    <property type="component" value="Unassembled WGS sequence"/>
</dbReference>
<proteinExistence type="predicted"/>
<sequence length="146" mass="16812">MNAKYKSILISFVLNIVCSIMMSIININLGLIVMLLGIIIIPIMINMISICFSKTKYTISLIFIMSIFNLIYYVISAKSIMHNPVFYDIASKYAYEKDGFYTSMNTNLLSLSQLTFLFLLYFVLSYLLAKLFTKRGSKDVKNRSYL</sequence>
<dbReference type="EMBL" id="UHDS01000001">
    <property type="protein sequence ID" value="SUM55918.1"/>
    <property type="molecule type" value="Genomic_DNA"/>
</dbReference>
<reference evidence="2 5" key="2">
    <citation type="submission" date="2021-03" db="EMBL/GenBank/DDBJ databases">
        <title>Staphylococci and Mammaliicocci in bats.</title>
        <authorList>
            <person name="Fountain K."/>
        </authorList>
    </citation>
    <scope>NUCLEOTIDE SEQUENCE [LARGE SCALE GENOMIC DNA]</scope>
    <source>
        <strain evidence="2 5">18_1_E_SW</strain>
    </source>
</reference>
<dbReference type="NCBIfam" id="NF038270">
    <property type="entry name" value="membran_MsaC"/>
    <property type="match status" value="1"/>
</dbReference>
<feature type="transmembrane region" description="Helical" evidence="1">
    <location>
        <begin position="7"/>
        <end position="25"/>
    </location>
</feature>
<organism evidence="3 4">
    <name type="scientific">Staphylococcus nepalensis</name>
    <dbReference type="NCBI Taxonomy" id="214473"/>
    <lineage>
        <taxon>Bacteria</taxon>
        <taxon>Bacillati</taxon>
        <taxon>Bacillota</taxon>
        <taxon>Bacilli</taxon>
        <taxon>Bacillales</taxon>
        <taxon>Staphylococcaceae</taxon>
        <taxon>Staphylococcus</taxon>
    </lineage>
</organism>
<keyword evidence="1" id="KW-0472">Membrane</keyword>
<protein>
    <submittedName>
        <fullName evidence="2">Msa family membrane protein</fullName>
    </submittedName>
</protein>
<dbReference type="EMBL" id="JAFNLT010000003">
    <property type="protein sequence ID" value="MBO1226607.1"/>
    <property type="molecule type" value="Genomic_DNA"/>
</dbReference>
<dbReference type="AlphaFoldDB" id="A0A380GRR9"/>
<evidence type="ECO:0000256" key="1">
    <source>
        <dbReference type="SAM" id="Phobius"/>
    </source>
</evidence>
<keyword evidence="1" id="KW-1133">Transmembrane helix</keyword>
<keyword evidence="1" id="KW-0812">Transmembrane</keyword>
<accession>A0A380GRR9</accession>
<evidence type="ECO:0000313" key="2">
    <source>
        <dbReference type="EMBL" id="MBO1226607.1"/>
    </source>
</evidence>
<name>A0A380GRR9_9STAP</name>
<evidence type="ECO:0000313" key="4">
    <source>
        <dbReference type="Proteomes" id="UP000254412"/>
    </source>
</evidence>
<reference evidence="3 4" key="1">
    <citation type="submission" date="2018-06" db="EMBL/GenBank/DDBJ databases">
        <authorList>
            <consortium name="Pathogen Informatics"/>
            <person name="Doyle S."/>
        </authorList>
    </citation>
    <scope>NUCLEOTIDE SEQUENCE [LARGE SCALE GENOMIC DNA]</scope>
    <source>
        <strain evidence="3 4">NCTC13834</strain>
    </source>
</reference>
<dbReference type="Proteomes" id="UP000254412">
    <property type="component" value="Unassembled WGS sequence"/>
</dbReference>
<feature type="transmembrane region" description="Helical" evidence="1">
    <location>
        <begin position="57"/>
        <end position="75"/>
    </location>
</feature>
<evidence type="ECO:0000313" key="5">
    <source>
        <dbReference type="Proteomes" id="UP000664081"/>
    </source>
</evidence>